<sequence>MFPHLDGVIVDRLRTLPGYLLVEAHARTSEARCLACGHRADRVHSRYTRRIADAVFGGRRLVLQLQVRRFFCSSAGCSAVTFVEQVPGLTSRYARRSQPATDALQEIGLALAGRAGTRLAVRLGMRVGRTAMLRVIRRIPAPPASEVKVLGIDDFALRRGHRYGTVLIDMATHRPIDVLPGRDVDTVGAWLQQHPGVEVVCRDRAGAYAEAVRAHAPAAVQVADRWHLLHNLAGYVEKTVARHPRCLAGTRHHPPAATEAAGQPAPTRLEGRAAARTRLHYQQVQELHAVGKSIKAIVRETSLARETVRRYLRAEQVEDLLTQYGPGSRLSKVDAYADHLRKRWTGGCTTITVLHQEIKALGYTGGYSTLRDWLRPWQQEKPPPPALPKPVKTKQIVSWVLQHPDALTAEDQATFANLRSRCPHLDQLAAHVATFATMLVRRQGQNLAQWIAEVRADDQPDLHSFANGLIRDYDAVVNGLTLDHSSGPVEGNVNRIKMLKRQMYGRAGFDLLRKRVLLSP</sequence>
<name>A0ABS7B7H7_9ACTN</name>
<dbReference type="NCBIfam" id="NF033550">
    <property type="entry name" value="transpos_ISL3"/>
    <property type="match status" value="1"/>
</dbReference>
<dbReference type="Gene3D" id="1.10.10.60">
    <property type="entry name" value="Homeodomain-like"/>
    <property type="match status" value="1"/>
</dbReference>
<accession>A0ABS7B7H7</accession>
<dbReference type="InterPro" id="IPR017894">
    <property type="entry name" value="HTH_IS21_transposase_type"/>
</dbReference>
<proteinExistence type="predicted"/>
<dbReference type="PROSITE" id="PS50531">
    <property type="entry name" value="HTH_IS21"/>
    <property type="match status" value="1"/>
</dbReference>
<dbReference type="Pfam" id="PF01610">
    <property type="entry name" value="DDE_Tnp_ISL3"/>
    <property type="match status" value="2"/>
</dbReference>
<feature type="domain" description="HTH IS21-type" evidence="1">
    <location>
        <begin position="279"/>
        <end position="344"/>
    </location>
</feature>
<dbReference type="EMBL" id="JAHXZI010000013">
    <property type="protein sequence ID" value="MBW6436857.1"/>
    <property type="molecule type" value="Genomic_DNA"/>
</dbReference>
<keyword evidence="3" id="KW-1185">Reference proteome</keyword>
<dbReference type="InterPro" id="IPR002560">
    <property type="entry name" value="Transposase_DDE"/>
</dbReference>
<organism evidence="2 3">
    <name type="scientific">Actinoplanes hulinensis</name>
    <dbReference type="NCBI Taxonomy" id="1144547"/>
    <lineage>
        <taxon>Bacteria</taxon>
        <taxon>Bacillati</taxon>
        <taxon>Actinomycetota</taxon>
        <taxon>Actinomycetes</taxon>
        <taxon>Micromonosporales</taxon>
        <taxon>Micromonosporaceae</taxon>
        <taxon>Actinoplanes</taxon>
    </lineage>
</organism>
<protein>
    <submittedName>
        <fullName evidence="2">ISL3 family transposase</fullName>
    </submittedName>
</protein>
<evidence type="ECO:0000313" key="2">
    <source>
        <dbReference type="EMBL" id="MBW6436857.1"/>
    </source>
</evidence>
<dbReference type="InterPro" id="IPR047951">
    <property type="entry name" value="Transpos_ISL3"/>
</dbReference>
<dbReference type="PANTHER" id="PTHR33498:SF1">
    <property type="entry name" value="TRANSPOSASE FOR INSERTION SEQUENCE ELEMENT IS1557"/>
    <property type="match status" value="1"/>
</dbReference>
<evidence type="ECO:0000259" key="1">
    <source>
        <dbReference type="PROSITE" id="PS50531"/>
    </source>
</evidence>
<dbReference type="PANTHER" id="PTHR33498">
    <property type="entry name" value="TRANSPOSASE FOR INSERTION SEQUENCE ELEMENT IS1557"/>
    <property type="match status" value="1"/>
</dbReference>
<reference evidence="2 3" key="1">
    <citation type="journal article" date="2013" name="Antonie Van Leeuwenhoek">
        <title>Actinoplanes hulinensis sp. nov., a novel actinomycete isolated from soybean root (Glycine max (L.) Merr).</title>
        <authorList>
            <person name="Shen Y."/>
            <person name="Liu C."/>
            <person name="Wang X."/>
            <person name="Zhao J."/>
            <person name="Jia F."/>
            <person name="Zhang Y."/>
            <person name="Wang L."/>
            <person name="Yang D."/>
            <person name="Xiang W."/>
        </authorList>
    </citation>
    <scope>NUCLEOTIDE SEQUENCE [LARGE SCALE GENOMIC DNA]</scope>
    <source>
        <strain evidence="2 3">NEAU-M9</strain>
    </source>
</reference>
<gene>
    <name evidence="2" type="ORF">KZ829_24235</name>
</gene>
<comment type="caution">
    <text evidence="2">The sequence shown here is derived from an EMBL/GenBank/DDBJ whole genome shotgun (WGS) entry which is preliminary data.</text>
</comment>
<dbReference type="Proteomes" id="UP001519863">
    <property type="component" value="Unassembled WGS sequence"/>
</dbReference>
<dbReference type="InterPro" id="IPR029261">
    <property type="entry name" value="Transposase_Znf"/>
</dbReference>
<evidence type="ECO:0000313" key="3">
    <source>
        <dbReference type="Proteomes" id="UP001519863"/>
    </source>
</evidence>
<dbReference type="Pfam" id="PF14690">
    <property type="entry name" value="Zn_ribbon_ISL3"/>
    <property type="match status" value="1"/>
</dbReference>